<feature type="transmembrane region" description="Helical" evidence="1">
    <location>
        <begin position="158"/>
        <end position="178"/>
    </location>
</feature>
<comment type="caution">
    <text evidence="2">The sequence shown here is derived from an EMBL/GenBank/DDBJ whole genome shotgun (WGS) entry which is preliminary data.</text>
</comment>
<keyword evidence="3" id="KW-1185">Reference proteome</keyword>
<dbReference type="AlphaFoldDB" id="A0A094L5Y0"/>
<dbReference type="RefSeq" id="WP_034777105.1">
    <property type="nucleotide sequence ID" value="NZ_JPER01000009.1"/>
</dbReference>
<dbReference type="EMBL" id="JPER01000009">
    <property type="protein sequence ID" value="KFZ30133.1"/>
    <property type="molecule type" value="Genomic_DNA"/>
</dbReference>
<dbReference type="OrthoDB" id="6237953at2"/>
<name>A0A094L5Y0_9GAMM</name>
<sequence>MNSTSRHVINITQLVYRRLRRFALAVLLILLIEHLWSTMQTTSMQELQQHSQQVLRLTAQQAAHEAQYWLTQDDTDRLQKLVDDIRQRPMFLAASVKNRYGQSLTSQAAMIPATPQSSPWVMVEEIRDGSQIFGYLHLTVDERQLLAMPIKTHAYLSYYGQFLLGFALLAGVFIAVTFNRWRYRRPERSAAANAPAKTS</sequence>
<organism evidence="2 3">
    <name type="scientific">Pseudidiomarina salinarum</name>
    <dbReference type="NCBI Taxonomy" id="435908"/>
    <lineage>
        <taxon>Bacteria</taxon>
        <taxon>Pseudomonadati</taxon>
        <taxon>Pseudomonadota</taxon>
        <taxon>Gammaproteobacteria</taxon>
        <taxon>Alteromonadales</taxon>
        <taxon>Idiomarinaceae</taxon>
        <taxon>Pseudidiomarina</taxon>
    </lineage>
</organism>
<feature type="transmembrane region" description="Helical" evidence="1">
    <location>
        <begin position="21"/>
        <end position="39"/>
    </location>
</feature>
<accession>A0A094L5Y0</accession>
<evidence type="ECO:0000313" key="2">
    <source>
        <dbReference type="EMBL" id="KFZ30133.1"/>
    </source>
</evidence>
<evidence type="ECO:0008006" key="4">
    <source>
        <dbReference type="Google" id="ProtNLM"/>
    </source>
</evidence>
<dbReference type="eggNOG" id="COG3726">
    <property type="taxonomic scope" value="Bacteria"/>
</dbReference>
<evidence type="ECO:0000313" key="3">
    <source>
        <dbReference type="Proteomes" id="UP000054363"/>
    </source>
</evidence>
<dbReference type="Proteomes" id="UP000054363">
    <property type="component" value="Unassembled WGS sequence"/>
</dbReference>
<protein>
    <recommendedName>
        <fullName evidence="4">Smp protein</fullName>
    </recommendedName>
</protein>
<gene>
    <name evidence="2" type="ORF">IDSA_11825</name>
</gene>
<keyword evidence="1" id="KW-0472">Membrane</keyword>
<evidence type="ECO:0000256" key="1">
    <source>
        <dbReference type="SAM" id="Phobius"/>
    </source>
</evidence>
<keyword evidence="1" id="KW-1133">Transmembrane helix</keyword>
<dbReference type="STRING" id="435908.IDSA_11825"/>
<reference evidence="2 3" key="1">
    <citation type="submission" date="2014-06" db="EMBL/GenBank/DDBJ databases">
        <title>The draft genome sequence of Idiomarina salinarum ISL-52.</title>
        <authorList>
            <person name="Du J."/>
            <person name="Shao Z."/>
        </authorList>
    </citation>
    <scope>NUCLEOTIDE SEQUENCE [LARGE SCALE GENOMIC DNA]</scope>
    <source>
        <strain evidence="2 3">ISL-52</strain>
    </source>
</reference>
<proteinExistence type="predicted"/>
<keyword evidence="1" id="KW-0812">Transmembrane</keyword>